<dbReference type="GeneID" id="92084504"/>
<gene>
    <name evidence="1" type="ORF">PG994_000032</name>
</gene>
<comment type="caution">
    <text evidence="1">The sequence shown here is derived from an EMBL/GenBank/DDBJ whole genome shotgun (WGS) entry which is preliminary data.</text>
</comment>
<accession>A0ABR1X591</accession>
<organism evidence="1 2">
    <name type="scientific">Apiospora phragmitis</name>
    <dbReference type="NCBI Taxonomy" id="2905665"/>
    <lineage>
        <taxon>Eukaryota</taxon>
        <taxon>Fungi</taxon>
        <taxon>Dikarya</taxon>
        <taxon>Ascomycota</taxon>
        <taxon>Pezizomycotina</taxon>
        <taxon>Sordariomycetes</taxon>
        <taxon>Xylariomycetidae</taxon>
        <taxon>Amphisphaeriales</taxon>
        <taxon>Apiosporaceae</taxon>
        <taxon>Apiospora</taxon>
    </lineage>
</organism>
<proteinExistence type="predicted"/>
<name>A0ABR1X591_9PEZI</name>
<sequence length="151" mass="16863">MAQFLADYAGGGQWAYDEGDTPKREAYFHANSTQRHATELEVYGRLVDLQGAHVPTLFADVRLTPEHSATGLDESLTEYTGIPAILTEYLPSFLLCDLFKETTESDWPAICDQAIEAARKVIDHDFVHLDLTPKHALVRCGEEPGSYQYSI</sequence>
<dbReference type="Proteomes" id="UP001480595">
    <property type="component" value="Unassembled WGS sequence"/>
</dbReference>
<reference evidence="1 2" key="1">
    <citation type="submission" date="2023-01" db="EMBL/GenBank/DDBJ databases">
        <title>Analysis of 21 Apiospora genomes using comparative genomics revels a genus with tremendous synthesis potential of carbohydrate active enzymes and secondary metabolites.</title>
        <authorList>
            <person name="Sorensen T."/>
        </authorList>
    </citation>
    <scope>NUCLEOTIDE SEQUENCE [LARGE SCALE GENOMIC DNA]</scope>
    <source>
        <strain evidence="1 2">CBS 135458</strain>
    </source>
</reference>
<protein>
    <recommendedName>
        <fullName evidence="3">Protein kinase domain-containing protein</fullName>
    </recommendedName>
</protein>
<evidence type="ECO:0000313" key="1">
    <source>
        <dbReference type="EMBL" id="KAK8090527.1"/>
    </source>
</evidence>
<evidence type="ECO:0008006" key="3">
    <source>
        <dbReference type="Google" id="ProtNLM"/>
    </source>
</evidence>
<keyword evidence="2" id="KW-1185">Reference proteome</keyword>
<dbReference type="RefSeq" id="XP_066722073.1">
    <property type="nucleotide sequence ID" value="XM_066851441.1"/>
</dbReference>
<dbReference type="EMBL" id="JAQQWL010000001">
    <property type="protein sequence ID" value="KAK8090527.1"/>
    <property type="molecule type" value="Genomic_DNA"/>
</dbReference>
<evidence type="ECO:0000313" key="2">
    <source>
        <dbReference type="Proteomes" id="UP001480595"/>
    </source>
</evidence>